<dbReference type="GO" id="GO:0016798">
    <property type="term" value="F:hydrolase activity, acting on glycosyl bonds"/>
    <property type="evidence" value="ECO:0007669"/>
    <property type="project" value="UniProtKB-KW"/>
</dbReference>
<dbReference type="InterPro" id="IPR008928">
    <property type="entry name" value="6-hairpin_glycosidase_sf"/>
</dbReference>
<name>A0AAD7NC59_9AGAR</name>
<dbReference type="EMBL" id="JARKIB010000053">
    <property type="protein sequence ID" value="KAJ7754093.1"/>
    <property type="molecule type" value="Genomic_DNA"/>
</dbReference>
<dbReference type="GO" id="GO:0005975">
    <property type="term" value="P:carbohydrate metabolic process"/>
    <property type="evidence" value="ECO:0007669"/>
    <property type="project" value="InterPro"/>
</dbReference>
<dbReference type="Proteomes" id="UP001215598">
    <property type="component" value="Unassembled WGS sequence"/>
</dbReference>
<feature type="domain" description="Alpha-L-rhamnosidase six-hairpin glycosidase" evidence="1">
    <location>
        <begin position="10"/>
        <end position="159"/>
    </location>
</feature>
<dbReference type="Pfam" id="PF17389">
    <property type="entry name" value="Bac_rhamnosid6H"/>
    <property type="match status" value="1"/>
</dbReference>
<reference evidence="2" key="1">
    <citation type="submission" date="2023-03" db="EMBL/GenBank/DDBJ databases">
        <title>Massive genome expansion in bonnet fungi (Mycena s.s.) driven by repeated elements and novel gene families across ecological guilds.</title>
        <authorList>
            <consortium name="Lawrence Berkeley National Laboratory"/>
            <person name="Harder C.B."/>
            <person name="Miyauchi S."/>
            <person name="Viragh M."/>
            <person name="Kuo A."/>
            <person name="Thoen E."/>
            <person name="Andreopoulos B."/>
            <person name="Lu D."/>
            <person name="Skrede I."/>
            <person name="Drula E."/>
            <person name="Henrissat B."/>
            <person name="Morin E."/>
            <person name="Kohler A."/>
            <person name="Barry K."/>
            <person name="LaButti K."/>
            <person name="Morin E."/>
            <person name="Salamov A."/>
            <person name="Lipzen A."/>
            <person name="Mereny Z."/>
            <person name="Hegedus B."/>
            <person name="Baldrian P."/>
            <person name="Stursova M."/>
            <person name="Weitz H."/>
            <person name="Taylor A."/>
            <person name="Grigoriev I.V."/>
            <person name="Nagy L.G."/>
            <person name="Martin F."/>
            <person name="Kauserud H."/>
        </authorList>
    </citation>
    <scope>NUCLEOTIDE SEQUENCE</scope>
    <source>
        <strain evidence="2">CBHHK182m</strain>
    </source>
</reference>
<evidence type="ECO:0000259" key="1">
    <source>
        <dbReference type="Pfam" id="PF17389"/>
    </source>
</evidence>
<evidence type="ECO:0000313" key="2">
    <source>
        <dbReference type="EMBL" id="KAJ7754093.1"/>
    </source>
</evidence>
<keyword evidence="2" id="KW-0326">Glycosidase</keyword>
<keyword evidence="3" id="KW-1185">Reference proteome</keyword>
<protein>
    <submittedName>
        <fullName evidence="2">Six-hairpin glycosidase-like protein</fullName>
    </submittedName>
</protein>
<dbReference type="InterPro" id="IPR012341">
    <property type="entry name" value="6hp_glycosidase-like_sf"/>
</dbReference>
<sequence>MFTTQDLTTGALQYSGPPINAHGSDTYIAWSLIGTHNYYLYTGDLAFVELVWANYTKALSFLESQVDETGLADVPTAFENDWGRDGGAGHNSAFNALLYRTLVTAADLATHLGNPTLAAAYLANSTLIKSAYNALLWDASAGLFGVKWQAEGQTLSLTLQTPAGTEGVVTLPGTGPLAVDKHVQSTSSGSVELKGGNHTITRQL</sequence>
<evidence type="ECO:0000313" key="3">
    <source>
        <dbReference type="Proteomes" id="UP001215598"/>
    </source>
</evidence>
<comment type="caution">
    <text evidence="2">The sequence shown here is derived from an EMBL/GenBank/DDBJ whole genome shotgun (WGS) entry which is preliminary data.</text>
</comment>
<dbReference type="AlphaFoldDB" id="A0AAD7NC59"/>
<dbReference type="PANTHER" id="PTHR34987:SF6">
    <property type="entry name" value="ALPHA-L-RHAMNOSIDASE SIX-HAIRPIN GLYCOSIDASE DOMAIN-CONTAINING PROTEIN"/>
    <property type="match status" value="1"/>
</dbReference>
<dbReference type="SUPFAM" id="SSF48208">
    <property type="entry name" value="Six-hairpin glycosidases"/>
    <property type="match status" value="1"/>
</dbReference>
<proteinExistence type="predicted"/>
<accession>A0AAD7NC59</accession>
<dbReference type="PANTHER" id="PTHR34987">
    <property type="entry name" value="C, PUTATIVE (AFU_ORTHOLOGUE AFUA_3G02880)-RELATED"/>
    <property type="match status" value="1"/>
</dbReference>
<organism evidence="2 3">
    <name type="scientific">Mycena metata</name>
    <dbReference type="NCBI Taxonomy" id="1033252"/>
    <lineage>
        <taxon>Eukaryota</taxon>
        <taxon>Fungi</taxon>
        <taxon>Dikarya</taxon>
        <taxon>Basidiomycota</taxon>
        <taxon>Agaricomycotina</taxon>
        <taxon>Agaricomycetes</taxon>
        <taxon>Agaricomycetidae</taxon>
        <taxon>Agaricales</taxon>
        <taxon>Marasmiineae</taxon>
        <taxon>Mycenaceae</taxon>
        <taxon>Mycena</taxon>
    </lineage>
</organism>
<keyword evidence="2" id="KW-0378">Hydrolase</keyword>
<dbReference type="Gene3D" id="1.50.10.10">
    <property type="match status" value="1"/>
</dbReference>
<gene>
    <name evidence="2" type="ORF">B0H16DRAFT_756583</name>
</gene>
<dbReference type="InterPro" id="IPR035396">
    <property type="entry name" value="Bac_rhamnosid6H"/>
</dbReference>